<gene>
    <name evidence="1" type="ORF">BUALT_Bualt09G0082900</name>
</gene>
<dbReference type="InterPro" id="IPR055311">
    <property type="entry name" value="PDCT1/2-like"/>
</dbReference>
<proteinExistence type="predicted"/>
<evidence type="ECO:0000313" key="1">
    <source>
        <dbReference type="EMBL" id="KAG8376625.1"/>
    </source>
</evidence>
<dbReference type="PANTHER" id="PTHR34674:SF6">
    <property type="entry name" value="GLYCOSYLTRANSFERASE"/>
    <property type="match status" value="1"/>
</dbReference>
<dbReference type="Gene3D" id="3.40.50.2000">
    <property type="entry name" value="Glycogen Phosphorylase B"/>
    <property type="match status" value="1"/>
</dbReference>
<dbReference type="AlphaFoldDB" id="A0AAV6X5A3"/>
<dbReference type="PANTHER" id="PTHR34674">
    <property type="entry name" value="PHOSPHATIDYLCHOLINE:DIACYLGLYCEROL CHOLINEPHOSPHOTRANSFERASE 1-RELATED"/>
    <property type="match status" value="1"/>
</dbReference>
<sequence>MLAQHGVTTSFVTTPHNAARLAKTIHRARKSGLHIHLIEIPFPCQEVGLPPGCENLDSVPARNLIRNFYSAMDKIQQPLEKYLQENGPPPSCIISDKCLSWTSQTAKKFKVPRLVFHGMCCFSLLSSHNVKLYRPHVNVKSDTEPFLIPGMPVRVEIAKNQLPGWGDEEKVGVLVKREQVGNAINMLMDGGEEGEMRRKMSEDLKLLAMSKMENGGSAHVNISVLIEDIKEQSVLDRDPL</sequence>
<evidence type="ECO:0000313" key="2">
    <source>
        <dbReference type="Proteomes" id="UP000826271"/>
    </source>
</evidence>
<protein>
    <submittedName>
        <fullName evidence="1">Uncharacterized protein</fullName>
    </submittedName>
</protein>
<keyword evidence="2" id="KW-1185">Reference proteome</keyword>
<dbReference type="EMBL" id="WHWC01000009">
    <property type="protein sequence ID" value="KAG8376625.1"/>
    <property type="molecule type" value="Genomic_DNA"/>
</dbReference>
<name>A0AAV6X5A3_9LAMI</name>
<accession>A0AAV6X5A3</accession>
<reference evidence="1" key="1">
    <citation type="submission" date="2019-10" db="EMBL/GenBank/DDBJ databases">
        <authorList>
            <person name="Zhang R."/>
            <person name="Pan Y."/>
            <person name="Wang J."/>
            <person name="Ma R."/>
            <person name="Yu S."/>
        </authorList>
    </citation>
    <scope>NUCLEOTIDE SEQUENCE</scope>
    <source>
        <strain evidence="1">LA-IB0</strain>
        <tissue evidence="1">Leaf</tissue>
    </source>
</reference>
<dbReference type="GO" id="GO:0004142">
    <property type="term" value="F:diacylglycerol cholinephosphotransferase activity"/>
    <property type="evidence" value="ECO:0007669"/>
    <property type="project" value="TreeGrafter"/>
</dbReference>
<organism evidence="1 2">
    <name type="scientific">Buddleja alternifolia</name>
    <dbReference type="NCBI Taxonomy" id="168488"/>
    <lineage>
        <taxon>Eukaryota</taxon>
        <taxon>Viridiplantae</taxon>
        <taxon>Streptophyta</taxon>
        <taxon>Embryophyta</taxon>
        <taxon>Tracheophyta</taxon>
        <taxon>Spermatophyta</taxon>
        <taxon>Magnoliopsida</taxon>
        <taxon>eudicotyledons</taxon>
        <taxon>Gunneridae</taxon>
        <taxon>Pentapetalae</taxon>
        <taxon>asterids</taxon>
        <taxon>lamiids</taxon>
        <taxon>Lamiales</taxon>
        <taxon>Scrophulariaceae</taxon>
        <taxon>Buddlejeae</taxon>
        <taxon>Buddleja</taxon>
    </lineage>
</organism>
<comment type="caution">
    <text evidence="1">The sequence shown here is derived from an EMBL/GenBank/DDBJ whole genome shotgun (WGS) entry which is preliminary data.</text>
</comment>
<dbReference type="SUPFAM" id="SSF53756">
    <property type="entry name" value="UDP-Glycosyltransferase/glycogen phosphorylase"/>
    <property type="match status" value="1"/>
</dbReference>
<dbReference type="Proteomes" id="UP000826271">
    <property type="component" value="Unassembled WGS sequence"/>
</dbReference>